<dbReference type="Proteomes" id="UP000324748">
    <property type="component" value="Unassembled WGS sequence"/>
</dbReference>
<evidence type="ECO:0000256" key="1">
    <source>
        <dbReference type="SAM" id="MobiDB-lite"/>
    </source>
</evidence>
<keyword evidence="3" id="KW-1185">Reference proteome</keyword>
<accession>A0A5B0QAW2</accession>
<sequence length="77" mass="8618">MLSAAFLWKCQKTIDPPRAQLRVSSLVPLQIQNLYAAPSALSDVKSYRTYLTSGARRGHEHSPQLVSNCIQTKPNYT</sequence>
<comment type="caution">
    <text evidence="2">The sequence shown here is derived from an EMBL/GenBank/DDBJ whole genome shotgun (WGS) entry which is preliminary data.</text>
</comment>
<gene>
    <name evidence="2" type="ORF">PGT21_015275</name>
</gene>
<feature type="region of interest" description="Disordered" evidence="1">
    <location>
        <begin position="58"/>
        <end position="77"/>
    </location>
</feature>
<evidence type="ECO:0000313" key="2">
    <source>
        <dbReference type="EMBL" id="KAA1110235.1"/>
    </source>
</evidence>
<feature type="compositionally biased region" description="Polar residues" evidence="1">
    <location>
        <begin position="64"/>
        <end position="77"/>
    </location>
</feature>
<protein>
    <submittedName>
        <fullName evidence="2">Uncharacterized protein</fullName>
    </submittedName>
</protein>
<name>A0A5B0QAW2_PUCGR</name>
<reference evidence="2 3" key="1">
    <citation type="submission" date="2019-05" db="EMBL/GenBank/DDBJ databases">
        <title>Emergence of the Ug99 lineage of the wheat stem rust pathogen through somatic hybridization.</title>
        <authorList>
            <person name="Li F."/>
            <person name="Upadhyaya N.M."/>
            <person name="Sperschneider J."/>
            <person name="Matny O."/>
            <person name="Nguyen-Phuc H."/>
            <person name="Mago R."/>
            <person name="Raley C."/>
            <person name="Miller M.E."/>
            <person name="Silverstein K.A.T."/>
            <person name="Henningsen E."/>
            <person name="Hirsch C.D."/>
            <person name="Visser B."/>
            <person name="Pretorius Z.A."/>
            <person name="Steffenson B.J."/>
            <person name="Schwessinger B."/>
            <person name="Dodds P.N."/>
            <person name="Figueroa M."/>
        </authorList>
    </citation>
    <scope>NUCLEOTIDE SEQUENCE [LARGE SCALE GENOMIC DNA]</scope>
    <source>
        <strain evidence="2">21-0</strain>
    </source>
</reference>
<proteinExistence type="predicted"/>
<dbReference type="AlphaFoldDB" id="A0A5B0QAW2"/>
<evidence type="ECO:0000313" key="3">
    <source>
        <dbReference type="Proteomes" id="UP000324748"/>
    </source>
</evidence>
<dbReference type="EMBL" id="VSWC01000027">
    <property type="protein sequence ID" value="KAA1110235.1"/>
    <property type="molecule type" value="Genomic_DNA"/>
</dbReference>
<organism evidence="2 3">
    <name type="scientific">Puccinia graminis f. sp. tritici</name>
    <dbReference type="NCBI Taxonomy" id="56615"/>
    <lineage>
        <taxon>Eukaryota</taxon>
        <taxon>Fungi</taxon>
        <taxon>Dikarya</taxon>
        <taxon>Basidiomycota</taxon>
        <taxon>Pucciniomycotina</taxon>
        <taxon>Pucciniomycetes</taxon>
        <taxon>Pucciniales</taxon>
        <taxon>Pucciniaceae</taxon>
        <taxon>Puccinia</taxon>
    </lineage>
</organism>